<dbReference type="AlphaFoldDB" id="L8JND8"/>
<accession>L8JND8</accession>
<evidence type="ECO:0000313" key="2">
    <source>
        <dbReference type="Proteomes" id="UP000011135"/>
    </source>
</evidence>
<dbReference type="STRING" id="1237149.C900_04020"/>
<evidence type="ECO:0000313" key="1">
    <source>
        <dbReference type="EMBL" id="ELR70335.1"/>
    </source>
</evidence>
<gene>
    <name evidence="1" type="ORF">C900_04020</name>
</gene>
<dbReference type="EMBL" id="AMZN01000055">
    <property type="protein sequence ID" value="ELR70335.1"/>
    <property type="molecule type" value="Genomic_DNA"/>
</dbReference>
<dbReference type="Proteomes" id="UP000011135">
    <property type="component" value="Unassembled WGS sequence"/>
</dbReference>
<proteinExistence type="predicted"/>
<sequence>MAKRLLRIPAHTIPEKWAEISGKKVNIVFGNGGVLLATLLQLKNGNLEIKDTRLAKQKLDLNQISEIILDY</sequence>
<dbReference type="RefSeq" id="WP_009581431.1">
    <property type="nucleotide sequence ID" value="NZ_AMZN01000055.1"/>
</dbReference>
<comment type="caution">
    <text evidence="1">The sequence shown here is derived from an EMBL/GenBank/DDBJ whole genome shotgun (WGS) entry which is preliminary data.</text>
</comment>
<reference evidence="1 2" key="1">
    <citation type="submission" date="2012-12" db="EMBL/GenBank/DDBJ databases">
        <title>Genome assembly of Fulvivirga imtechensis AK7.</title>
        <authorList>
            <person name="Nupur N."/>
            <person name="Khatri I."/>
            <person name="Kumar R."/>
            <person name="Subramanian S."/>
            <person name="Pinnaka A."/>
        </authorList>
    </citation>
    <scope>NUCLEOTIDE SEQUENCE [LARGE SCALE GENOMIC DNA]</scope>
    <source>
        <strain evidence="1 2">AK7</strain>
    </source>
</reference>
<keyword evidence="2" id="KW-1185">Reference proteome</keyword>
<organism evidence="1 2">
    <name type="scientific">Fulvivirga imtechensis AK7</name>
    <dbReference type="NCBI Taxonomy" id="1237149"/>
    <lineage>
        <taxon>Bacteria</taxon>
        <taxon>Pseudomonadati</taxon>
        <taxon>Bacteroidota</taxon>
        <taxon>Cytophagia</taxon>
        <taxon>Cytophagales</taxon>
        <taxon>Fulvivirgaceae</taxon>
        <taxon>Fulvivirga</taxon>
    </lineage>
</organism>
<name>L8JND8_9BACT</name>
<dbReference type="OrthoDB" id="983015at2"/>
<protein>
    <submittedName>
        <fullName evidence="1">Uncharacterized protein</fullName>
    </submittedName>
</protein>